<feature type="signal peptide" evidence="2">
    <location>
        <begin position="1"/>
        <end position="24"/>
    </location>
</feature>
<dbReference type="Proteomes" id="UP000702544">
    <property type="component" value="Unassembled WGS sequence"/>
</dbReference>
<dbReference type="InterPro" id="IPR007450">
    <property type="entry name" value="BamE_dom"/>
</dbReference>
<feature type="chain" id="PRO_5042003769" evidence="2">
    <location>
        <begin position="25"/>
        <end position="268"/>
    </location>
</feature>
<comment type="caution">
    <text evidence="4">The sequence shown here is derived from an EMBL/GenBank/DDBJ whole genome shotgun (WGS) entry which is preliminary data.</text>
</comment>
<feature type="region of interest" description="Disordered" evidence="1">
    <location>
        <begin position="92"/>
        <end position="162"/>
    </location>
</feature>
<dbReference type="AlphaFoldDB" id="A0AAE5CAH0"/>
<evidence type="ECO:0000313" key="5">
    <source>
        <dbReference type="Proteomes" id="UP000702544"/>
    </source>
</evidence>
<reference evidence="4 5" key="1">
    <citation type="submission" date="2020-01" db="EMBL/GenBank/DDBJ databases">
        <title>Genomes assembled from Gulf of Kutch pelagic sediment metagenomes.</title>
        <authorList>
            <person name="Chandrashekar M."/>
            <person name="Mahajan M.S."/>
            <person name="Dave K.J."/>
            <person name="Vatsa P."/>
            <person name="Nathani N.M."/>
        </authorList>
    </citation>
    <scope>NUCLEOTIDE SEQUENCE [LARGE SCALE GENOMIC DNA]</scope>
    <source>
        <strain evidence="4">KS3-K002</strain>
    </source>
</reference>
<feature type="compositionally biased region" description="Acidic residues" evidence="1">
    <location>
        <begin position="147"/>
        <end position="157"/>
    </location>
</feature>
<keyword evidence="2" id="KW-0732">Signal</keyword>
<accession>A0AAE5CAH0</accession>
<evidence type="ECO:0000256" key="1">
    <source>
        <dbReference type="SAM" id="MobiDB-lite"/>
    </source>
</evidence>
<sequence>MGTRTARWLLAGAAIWLAASTGTAQEVRTIRPGMTFDEVKSVFGEPAGVRNFDNHTFYFYQNGVEREYGTADIVFFMDGQVVDAVLRSSRRAYAGESSSPMGTEPRPTPGGTRLDLPGDVESVEVRPAPAPSPEEEPRPQPETQPEAMEEPTAEAEEAMGQPTVEAEEPMSVELLEAFEDFLPVCIEVFRESGMIQGRDAQPLCECTAAESQMAGVEEETIEAITEALRTDPSALSQDARVQAAGTRCVDRMMEGGGAAGADTSGNGG</sequence>
<evidence type="ECO:0000259" key="3">
    <source>
        <dbReference type="Pfam" id="PF04355"/>
    </source>
</evidence>
<protein>
    <submittedName>
        <fullName evidence="4">Outer membrane protein assembly factor BamE</fullName>
    </submittedName>
</protein>
<dbReference type="GO" id="GO:0019867">
    <property type="term" value="C:outer membrane"/>
    <property type="evidence" value="ECO:0007669"/>
    <property type="project" value="InterPro"/>
</dbReference>
<dbReference type="EMBL" id="JAACAK010000046">
    <property type="protein sequence ID" value="NIR74597.1"/>
    <property type="molecule type" value="Genomic_DNA"/>
</dbReference>
<gene>
    <name evidence="4" type="ORF">GWO12_05735</name>
</gene>
<evidence type="ECO:0000256" key="2">
    <source>
        <dbReference type="SAM" id="SignalP"/>
    </source>
</evidence>
<name>A0AAE5CAH0_9BACT</name>
<organism evidence="4 5">
    <name type="scientific">Candidatus Kutchimonas denitrificans</name>
    <dbReference type="NCBI Taxonomy" id="3056748"/>
    <lineage>
        <taxon>Bacteria</taxon>
        <taxon>Pseudomonadati</taxon>
        <taxon>Gemmatimonadota</taxon>
        <taxon>Gemmatimonadia</taxon>
        <taxon>Candidatus Palauibacterales</taxon>
        <taxon>Candidatus Palauibacteraceae</taxon>
        <taxon>Candidatus Kutchimonas</taxon>
    </lineage>
</organism>
<dbReference type="Pfam" id="PF04355">
    <property type="entry name" value="BamE"/>
    <property type="match status" value="1"/>
</dbReference>
<feature type="domain" description="Outer membrane protein assembly factor BamE" evidence="3">
    <location>
        <begin position="24"/>
        <end position="66"/>
    </location>
</feature>
<evidence type="ECO:0000313" key="4">
    <source>
        <dbReference type="EMBL" id="NIR74597.1"/>
    </source>
</evidence>
<proteinExistence type="predicted"/>